<dbReference type="AlphaFoldDB" id="A0A1F5NZA8"/>
<dbReference type="Pfam" id="PF13031">
    <property type="entry name" value="DUF3892"/>
    <property type="match status" value="1"/>
</dbReference>
<evidence type="ECO:0008006" key="3">
    <source>
        <dbReference type="Google" id="ProtNLM"/>
    </source>
</evidence>
<evidence type="ECO:0000313" key="2">
    <source>
        <dbReference type="Proteomes" id="UP000176339"/>
    </source>
</evidence>
<dbReference type="InterPro" id="IPR024997">
    <property type="entry name" value="DUF3892"/>
</dbReference>
<accession>A0A1F5NZA8</accession>
<gene>
    <name evidence="1" type="ORF">A2846_02400</name>
</gene>
<comment type="caution">
    <text evidence="1">The sequence shown here is derived from an EMBL/GenBank/DDBJ whole genome shotgun (WGS) entry which is preliminary data.</text>
</comment>
<sequence length="96" mass="10909">MAVKITCINKDDGNHYNPHEAITHLKWVNEQTRASGISTLAEMVKFIEEQKGQAYVKNVFGKMAYLVVRTSPYGNKYVRTIYDGIETNNLLSLPEC</sequence>
<dbReference type="EMBL" id="MFEN01000057">
    <property type="protein sequence ID" value="OGE82975.1"/>
    <property type="molecule type" value="Genomic_DNA"/>
</dbReference>
<organism evidence="1 2">
    <name type="scientific">Candidatus Doudnabacteria bacterium RIFCSPHIGHO2_01_FULL_49_9</name>
    <dbReference type="NCBI Taxonomy" id="1817827"/>
    <lineage>
        <taxon>Bacteria</taxon>
        <taxon>Candidatus Doudnaibacteriota</taxon>
    </lineage>
</organism>
<proteinExistence type="predicted"/>
<dbReference type="Proteomes" id="UP000176339">
    <property type="component" value="Unassembled WGS sequence"/>
</dbReference>
<reference evidence="1 2" key="1">
    <citation type="journal article" date="2016" name="Nat. Commun.">
        <title>Thousands of microbial genomes shed light on interconnected biogeochemical processes in an aquifer system.</title>
        <authorList>
            <person name="Anantharaman K."/>
            <person name="Brown C.T."/>
            <person name="Hug L.A."/>
            <person name="Sharon I."/>
            <person name="Castelle C.J."/>
            <person name="Probst A.J."/>
            <person name="Thomas B.C."/>
            <person name="Singh A."/>
            <person name="Wilkins M.J."/>
            <person name="Karaoz U."/>
            <person name="Brodie E.L."/>
            <person name="Williams K.H."/>
            <person name="Hubbard S.S."/>
            <person name="Banfield J.F."/>
        </authorList>
    </citation>
    <scope>NUCLEOTIDE SEQUENCE [LARGE SCALE GENOMIC DNA]</scope>
</reference>
<evidence type="ECO:0000313" key="1">
    <source>
        <dbReference type="EMBL" id="OGE82975.1"/>
    </source>
</evidence>
<protein>
    <recommendedName>
        <fullName evidence="3">DUF3892 domain-containing protein</fullName>
    </recommendedName>
</protein>
<name>A0A1F5NZA8_9BACT</name>